<evidence type="ECO:0000313" key="2">
    <source>
        <dbReference type="Proteomes" id="UP000020077"/>
    </source>
</evidence>
<reference evidence="1 2" key="1">
    <citation type="submission" date="2014-02" db="EMBL/GenBank/DDBJ databases">
        <title>Expanding our view of genomic diversity in Candidatus Accumulibacter clades.</title>
        <authorList>
            <person name="Skennerton C.T."/>
            <person name="Barr J.J."/>
            <person name="Slater F.R."/>
            <person name="Bond P.L."/>
            <person name="Tyson G.W."/>
        </authorList>
    </citation>
    <scope>NUCLEOTIDE SEQUENCE [LARGE SCALE GENOMIC DNA]</scope>
    <source>
        <strain evidence="2">BA-91</strain>
    </source>
</reference>
<proteinExistence type="predicted"/>
<sequence length="82" mass="8864">MPRIADCGGLMIGVDNIEPKTPPLEIEKVPPVRSSIDSLPSLALLPNSPIFFSMSAMLIWSASRRIGTTRPRGLPTAMPMSM</sequence>
<protein>
    <submittedName>
        <fullName evidence="1">Uncharacterized protein</fullName>
    </submittedName>
</protein>
<evidence type="ECO:0000313" key="1">
    <source>
        <dbReference type="EMBL" id="KFB73298.1"/>
    </source>
</evidence>
<gene>
    <name evidence="1" type="ORF">AW09_001447</name>
</gene>
<accession>A0A080LX49</accession>
<dbReference type="AntiFam" id="ANF00206">
    <property type="entry name" value="Shadow ORF (opposite sucB)"/>
</dbReference>
<name>A0A080LX49_9PROT</name>
<dbReference type="Proteomes" id="UP000020077">
    <property type="component" value="Unassembled WGS sequence"/>
</dbReference>
<organism evidence="1 2">
    <name type="scientific">Candidatus Accumulibacter phosphatis</name>
    <dbReference type="NCBI Taxonomy" id="327160"/>
    <lineage>
        <taxon>Bacteria</taxon>
        <taxon>Pseudomonadati</taxon>
        <taxon>Pseudomonadota</taxon>
        <taxon>Betaproteobacteria</taxon>
        <taxon>Candidatus Accumulibacter</taxon>
    </lineage>
</organism>
<comment type="caution">
    <text evidence="1">The sequence shown here is derived from an EMBL/GenBank/DDBJ whole genome shotgun (WGS) entry which is preliminary data.</text>
</comment>
<dbReference type="AlphaFoldDB" id="A0A080LX49"/>
<dbReference type="EMBL" id="JDVG02000250">
    <property type="protein sequence ID" value="KFB73298.1"/>
    <property type="molecule type" value="Genomic_DNA"/>
</dbReference>